<evidence type="ECO:0000313" key="3">
    <source>
        <dbReference type="Proteomes" id="UP000176420"/>
    </source>
</evidence>
<dbReference type="GO" id="GO:0004222">
    <property type="term" value="F:metalloendopeptidase activity"/>
    <property type="evidence" value="ECO:0007669"/>
    <property type="project" value="TreeGrafter"/>
</dbReference>
<sequence>MIRYFFLALMLVLIPGGAVFGMERETYVWPLPISDNVTTKHGQALPGGLYHIGIDAGSVLGANAPVFAIANGTVAEAQERTSFGLVVLIQHERADGTEIVSEYGHLNPNKNVVVPGQKVKQGEVIGFLGNSKNNGGWIPHLHFGISKQPYNGTWKYAGHVAKKNIKYQWYKPQKFIQKNLARDVLAPDVDIRKLLPDQIVDDELKFPLRVFDAGEGVQQTVVSLSHDQRNWQTIATSAAVVNLPLSVSQNISAYPVGDLYLQVMAVDFVGNRAVETLHLQKE</sequence>
<dbReference type="CDD" id="cd12797">
    <property type="entry name" value="M23_peptidase"/>
    <property type="match status" value="1"/>
</dbReference>
<dbReference type="Gene3D" id="2.70.70.10">
    <property type="entry name" value="Glucose Permease (Domain IIA)"/>
    <property type="match status" value="1"/>
</dbReference>
<evidence type="ECO:0000313" key="2">
    <source>
        <dbReference type="EMBL" id="OGY87198.1"/>
    </source>
</evidence>
<dbReference type="Pfam" id="PF01551">
    <property type="entry name" value="Peptidase_M23"/>
    <property type="match status" value="1"/>
</dbReference>
<accession>A0A1G2BD96</accession>
<comment type="caution">
    <text evidence="2">The sequence shown here is derived from an EMBL/GenBank/DDBJ whole genome shotgun (WGS) entry which is preliminary data.</text>
</comment>
<dbReference type="InterPro" id="IPR011055">
    <property type="entry name" value="Dup_hybrid_motif"/>
</dbReference>
<protein>
    <recommendedName>
        <fullName evidence="1">M23ase beta-sheet core domain-containing protein</fullName>
    </recommendedName>
</protein>
<dbReference type="PANTHER" id="PTHR21666">
    <property type="entry name" value="PEPTIDASE-RELATED"/>
    <property type="match status" value="1"/>
</dbReference>
<organism evidence="2 3">
    <name type="scientific">Candidatus Kerfeldbacteria bacterium RIFOXYB2_FULL_38_14</name>
    <dbReference type="NCBI Taxonomy" id="1798547"/>
    <lineage>
        <taxon>Bacteria</taxon>
        <taxon>Candidatus Kerfeldiibacteriota</taxon>
    </lineage>
</organism>
<dbReference type="EMBL" id="MHKI01000010">
    <property type="protein sequence ID" value="OGY87198.1"/>
    <property type="molecule type" value="Genomic_DNA"/>
</dbReference>
<dbReference type="SUPFAM" id="SSF51261">
    <property type="entry name" value="Duplicated hybrid motif"/>
    <property type="match status" value="1"/>
</dbReference>
<name>A0A1G2BD96_9BACT</name>
<proteinExistence type="predicted"/>
<feature type="domain" description="M23ase beta-sheet core" evidence="1">
    <location>
        <begin position="51"/>
        <end position="148"/>
    </location>
</feature>
<evidence type="ECO:0000259" key="1">
    <source>
        <dbReference type="Pfam" id="PF01551"/>
    </source>
</evidence>
<dbReference type="InterPro" id="IPR016047">
    <property type="entry name" value="M23ase_b-sheet_dom"/>
</dbReference>
<gene>
    <name evidence="2" type="ORF">A2319_00955</name>
</gene>
<dbReference type="InterPro" id="IPR050570">
    <property type="entry name" value="Cell_wall_metabolism_enzyme"/>
</dbReference>
<dbReference type="Proteomes" id="UP000176420">
    <property type="component" value="Unassembled WGS sequence"/>
</dbReference>
<dbReference type="AlphaFoldDB" id="A0A1G2BD96"/>
<reference evidence="2 3" key="1">
    <citation type="journal article" date="2016" name="Nat. Commun.">
        <title>Thousands of microbial genomes shed light on interconnected biogeochemical processes in an aquifer system.</title>
        <authorList>
            <person name="Anantharaman K."/>
            <person name="Brown C.T."/>
            <person name="Hug L.A."/>
            <person name="Sharon I."/>
            <person name="Castelle C.J."/>
            <person name="Probst A.J."/>
            <person name="Thomas B.C."/>
            <person name="Singh A."/>
            <person name="Wilkins M.J."/>
            <person name="Karaoz U."/>
            <person name="Brodie E.L."/>
            <person name="Williams K.H."/>
            <person name="Hubbard S.S."/>
            <person name="Banfield J.F."/>
        </authorList>
    </citation>
    <scope>NUCLEOTIDE SEQUENCE [LARGE SCALE GENOMIC DNA]</scope>
</reference>
<dbReference type="PANTHER" id="PTHR21666:SF270">
    <property type="entry name" value="MUREIN HYDROLASE ACTIVATOR ENVC"/>
    <property type="match status" value="1"/>
</dbReference>